<organism evidence="3 4">
    <name type="scientific">Angiostrongylus cantonensis</name>
    <name type="common">Rat lungworm</name>
    <dbReference type="NCBI Taxonomy" id="6313"/>
    <lineage>
        <taxon>Eukaryota</taxon>
        <taxon>Metazoa</taxon>
        <taxon>Ecdysozoa</taxon>
        <taxon>Nematoda</taxon>
        <taxon>Chromadorea</taxon>
        <taxon>Rhabditida</taxon>
        <taxon>Rhabditina</taxon>
        <taxon>Rhabditomorpha</taxon>
        <taxon>Strongyloidea</taxon>
        <taxon>Metastrongylidae</taxon>
        <taxon>Angiostrongylus</taxon>
    </lineage>
</organism>
<sequence>MIRVVNPLQTFVPWGARLKYTKPESTNRSYAESRAGNEHVDIHYLRMQGKKEQISEQVAKGMQYLAGIGQAVTNVLANFGIDSSYEIHTDDHKHGLSAGEKPPPSAPAQTQADRKPNEGSEQQKSNESQPVPVVLSRELPQAGDKFDNLKKVEERYRSAAANINVGDQEDHLASTISSNVRWRTELRVPESLQWYLKNSHSSEHVNRSEVAATGTNDSNVVMNVLYPIVTPVEEVPSASGFHVSEDQIIANRLIEMGFSADEVFRVIKMHGENFEKCIEEMLKKPSE</sequence>
<feature type="region of interest" description="Disordered" evidence="1">
    <location>
        <begin position="90"/>
        <end position="146"/>
    </location>
</feature>
<name>A0A0K0DR98_ANGCA</name>
<dbReference type="Proteomes" id="UP000035642">
    <property type="component" value="Unassembled WGS sequence"/>
</dbReference>
<proteinExistence type="predicted"/>
<dbReference type="InterPro" id="IPR009060">
    <property type="entry name" value="UBA-like_sf"/>
</dbReference>
<dbReference type="AlphaFoldDB" id="A0A0K0DR98"/>
<feature type="compositionally biased region" description="Polar residues" evidence="1">
    <location>
        <begin position="119"/>
        <end position="129"/>
    </location>
</feature>
<reference evidence="3" key="1">
    <citation type="submission" date="2012-09" db="EMBL/GenBank/DDBJ databases">
        <authorList>
            <person name="Martin A.A."/>
        </authorList>
    </citation>
    <scope>NUCLEOTIDE SEQUENCE</scope>
</reference>
<dbReference type="InterPro" id="IPR015940">
    <property type="entry name" value="UBA"/>
</dbReference>
<evidence type="ECO:0000256" key="1">
    <source>
        <dbReference type="SAM" id="MobiDB-lite"/>
    </source>
</evidence>
<accession>A0A0K0DR98</accession>
<dbReference type="PROSITE" id="PS50030">
    <property type="entry name" value="UBA"/>
    <property type="match status" value="1"/>
</dbReference>
<evidence type="ECO:0000313" key="4">
    <source>
        <dbReference type="WBParaSite" id="ACAC_0001428701-mRNA-1"/>
    </source>
</evidence>
<dbReference type="SUPFAM" id="SSF46934">
    <property type="entry name" value="UBA-like"/>
    <property type="match status" value="1"/>
</dbReference>
<dbReference type="WBParaSite" id="ACAC_0001428701-mRNA-1">
    <property type="protein sequence ID" value="ACAC_0001428701-mRNA-1"/>
    <property type="gene ID" value="ACAC_0001428701"/>
</dbReference>
<dbReference type="STRING" id="6313.A0A0K0DR98"/>
<protein>
    <submittedName>
        <fullName evidence="4">UBA domain-containing protein</fullName>
    </submittedName>
</protein>
<feature type="domain" description="UBA" evidence="2">
    <location>
        <begin position="242"/>
        <end position="284"/>
    </location>
</feature>
<evidence type="ECO:0000259" key="2">
    <source>
        <dbReference type="PROSITE" id="PS50030"/>
    </source>
</evidence>
<keyword evidence="3" id="KW-1185">Reference proteome</keyword>
<evidence type="ECO:0000313" key="3">
    <source>
        <dbReference type="Proteomes" id="UP000035642"/>
    </source>
</evidence>
<reference evidence="4" key="2">
    <citation type="submission" date="2017-02" db="UniProtKB">
        <authorList>
            <consortium name="WormBaseParasite"/>
        </authorList>
    </citation>
    <scope>IDENTIFICATION</scope>
</reference>